<keyword evidence="2" id="KW-0966">Cell projection</keyword>
<keyword evidence="3" id="KW-1185">Reference proteome</keyword>
<evidence type="ECO:0000256" key="1">
    <source>
        <dbReference type="ARBA" id="ARBA00023143"/>
    </source>
</evidence>
<accession>A0ABU5L9B2</accession>
<keyword evidence="2" id="KW-0282">Flagellum</keyword>
<organism evidence="2 3">
    <name type="scientific">Candidatus Cyrtobacter comes</name>
    <dbReference type="NCBI Taxonomy" id="675776"/>
    <lineage>
        <taxon>Bacteria</taxon>
        <taxon>Pseudomonadati</taxon>
        <taxon>Pseudomonadota</taxon>
        <taxon>Alphaproteobacteria</taxon>
        <taxon>Rickettsiales</taxon>
        <taxon>Candidatus Midichloriaceae</taxon>
        <taxon>Candidatus Cyrtobacter</taxon>
    </lineage>
</organism>
<comment type="caution">
    <text evidence="2">The sequence shown here is derived from an EMBL/GenBank/DDBJ whole genome shotgun (WGS) entry which is preliminary data.</text>
</comment>
<reference evidence="2 3" key="1">
    <citation type="submission" date="2023-02" db="EMBL/GenBank/DDBJ databases">
        <title>Host association and intracellularity evolved multiple times independently in the Rickettsiales.</title>
        <authorList>
            <person name="Castelli M."/>
            <person name="Nardi T."/>
            <person name="Gammuto L."/>
            <person name="Bellinzona G."/>
            <person name="Sabaneyeva E."/>
            <person name="Potekhin A."/>
            <person name="Serra V."/>
            <person name="Petroni G."/>
            <person name="Sassera D."/>
        </authorList>
    </citation>
    <scope>NUCLEOTIDE SEQUENCE [LARGE SCALE GENOMIC DNA]</scope>
    <source>
        <strain evidence="2 3">BOD18</strain>
    </source>
</reference>
<dbReference type="Proteomes" id="UP001293791">
    <property type="component" value="Unassembled WGS sequence"/>
</dbReference>
<protein>
    <submittedName>
        <fullName evidence="2">Flagellar hook-basal body complex protein FliE</fullName>
    </submittedName>
</protein>
<proteinExistence type="predicted"/>
<dbReference type="InterPro" id="IPR001624">
    <property type="entry name" value="FliE"/>
</dbReference>
<name>A0ABU5L9B2_9RICK</name>
<evidence type="ECO:0000313" key="2">
    <source>
        <dbReference type="EMBL" id="MDZ5762717.1"/>
    </source>
</evidence>
<dbReference type="Pfam" id="PF02049">
    <property type="entry name" value="FliE"/>
    <property type="match status" value="1"/>
</dbReference>
<sequence length="107" mass="11681">MPNQQGVKGFAELMKTSIQNPITSNSTVVSSAALENVGMLRKWAKEKINKVKEADFAIKKAVSDRDFASGSVKVLAAINTSEEALTEFMLVKNKLVSAYQAIMNMNI</sequence>
<evidence type="ECO:0000313" key="3">
    <source>
        <dbReference type="Proteomes" id="UP001293791"/>
    </source>
</evidence>
<keyword evidence="2" id="KW-0969">Cilium</keyword>
<dbReference type="EMBL" id="JARGYT010000094">
    <property type="protein sequence ID" value="MDZ5762717.1"/>
    <property type="molecule type" value="Genomic_DNA"/>
</dbReference>
<keyword evidence="1" id="KW-0975">Bacterial flagellum</keyword>
<gene>
    <name evidence="2" type="ORF">Cyrtocomes_01109</name>
</gene>